<dbReference type="AlphaFoldDB" id="A0A1I7K1U6"/>
<reference evidence="3" key="1">
    <citation type="submission" date="2016-10" db="EMBL/GenBank/DDBJ databases">
        <authorList>
            <person name="Varghese N."/>
            <person name="Submissions S."/>
        </authorList>
    </citation>
    <scope>NUCLEOTIDE SEQUENCE [LARGE SCALE GENOMIC DNA]</scope>
    <source>
        <strain evidence="3">CGMCC 1.6981</strain>
    </source>
</reference>
<keyword evidence="3" id="KW-1185">Reference proteome</keyword>
<dbReference type="RefSeq" id="WP_139233026.1">
    <property type="nucleotide sequence ID" value="NZ_FPBP01000014.1"/>
</dbReference>
<protein>
    <submittedName>
        <fullName evidence="2">PilX N-terminal</fullName>
    </submittedName>
</protein>
<dbReference type="EMBL" id="FPBP01000014">
    <property type="protein sequence ID" value="SFU91362.1"/>
    <property type="molecule type" value="Genomic_DNA"/>
</dbReference>
<feature type="domain" description="Type 4 fimbrial biogenesis protein PilX N-terminal" evidence="1">
    <location>
        <begin position="5"/>
        <end position="56"/>
    </location>
</feature>
<accession>A0A1I7K1U6</accession>
<evidence type="ECO:0000313" key="3">
    <source>
        <dbReference type="Proteomes" id="UP000198693"/>
    </source>
</evidence>
<sequence length="382" mass="40709">MKHQKGAALIVVLTLLSISLMVGLSSMQSSQIDERLAGNYKAQSEAQMNAEYAAAEMYKLILSKVQEPNIVSNSLEDGSSSWLNFEKLFSTGELCFIDINKKACYVKVDVAIEGLLGLSPGVYIVAIGAVVEDNEVLSQSELIWVHLVSSKVPNINGAHSCYGEDCNYSAGGNSELTGVDHPVPTNVSCSGDACRTDPDANEANRNDVDQCFYPNVSSTGSFGHCRSSADSINDDADDGIEGWIDFLAALGSGIPFSEEGDSTVNSLGSRDFPALIDVVSGVVSRGNGNINTIGIIVVREGATFKMSGTGHHEGLVIVEEGGELVYDGTPVLYGSVISLNGSIDFDLSVTGNTRVRYSEQAVSMLRNYYNSEDGPTIIASWR</sequence>
<evidence type="ECO:0000313" key="2">
    <source>
        <dbReference type="EMBL" id="SFU91362.1"/>
    </source>
</evidence>
<dbReference type="Proteomes" id="UP000198693">
    <property type="component" value="Unassembled WGS sequence"/>
</dbReference>
<dbReference type="InterPro" id="IPR025746">
    <property type="entry name" value="PilX_N_dom"/>
</dbReference>
<dbReference type="Pfam" id="PF14341">
    <property type="entry name" value="PilX_N"/>
    <property type="match status" value="1"/>
</dbReference>
<name>A0A1I7K1U6_9GAMM</name>
<dbReference type="OrthoDB" id="6149133at2"/>
<gene>
    <name evidence="2" type="ORF">SAMN04487955_11415</name>
</gene>
<dbReference type="STRING" id="463301.SAMN04487955_11415"/>
<proteinExistence type="predicted"/>
<evidence type="ECO:0000259" key="1">
    <source>
        <dbReference type="Pfam" id="PF14341"/>
    </source>
</evidence>
<organism evidence="2 3">
    <name type="scientific">Halomonas korlensis</name>
    <dbReference type="NCBI Taxonomy" id="463301"/>
    <lineage>
        <taxon>Bacteria</taxon>
        <taxon>Pseudomonadati</taxon>
        <taxon>Pseudomonadota</taxon>
        <taxon>Gammaproteobacteria</taxon>
        <taxon>Oceanospirillales</taxon>
        <taxon>Halomonadaceae</taxon>
        <taxon>Halomonas</taxon>
    </lineage>
</organism>